<reference evidence="2" key="1">
    <citation type="submission" date="2010-08" db="EMBL/GenBank/DDBJ databases">
        <authorList>
            <consortium name="Caenorhabditis japonica Sequencing Consortium"/>
            <person name="Wilson R.K."/>
        </authorList>
    </citation>
    <scope>NUCLEOTIDE SEQUENCE [LARGE SCALE GENOMIC DNA]</scope>
    <source>
        <strain evidence="2">DF5081</strain>
    </source>
</reference>
<dbReference type="EnsemblMetazoa" id="CJA34775.1">
    <property type="protein sequence ID" value="CJA34775.1"/>
    <property type="gene ID" value="WBGene00210622"/>
</dbReference>
<accession>A0A8R1IF12</accession>
<dbReference type="Proteomes" id="UP000005237">
    <property type="component" value="Unassembled WGS sequence"/>
</dbReference>
<keyword evidence="2" id="KW-1185">Reference proteome</keyword>
<evidence type="ECO:0000313" key="2">
    <source>
        <dbReference type="Proteomes" id="UP000005237"/>
    </source>
</evidence>
<name>A0A8R1IF12_CAEJA</name>
<proteinExistence type="predicted"/>
<evidence type="ECO:0000313" key="1">
    <source>
        <dbReference type="EnsemblMetazoa" id="CJA34775.1"/>
    </source>
</evidence>
<dbReference type="AlphaFoldDB" id="A0A8R1IF12"/>
<organism evidence="1 2">
    <name type="scientific">Caenorhabditis japonica</name>
    <dbReference type="NCBI Taxonomy" id="281687"/>
    <lineage>
        <taxon>Eukaryota</taxon>
        <taxon>Metazoa</taxon>
        <taxon>Ecdysozoa</taxon>
        <taxon>Nematoda</taxon>
        <taxon>Chromadorea</taxon>
        <taxon>Rhabditida</taxon>
        <taxon>Rhabditina</taxon>
        <taxon>Rhabditomorpha</taxon>
        <taxon>Rhabditoidea</taxon>
        <taxon>Rhabditidae</taxon>
        <taxon>Peloderinae</taxon>
        <taxon>Caenorhabditis</taxon>
    </lineage>
</organism>
<reference evidence="1" key="2">
    <citation type="submission" date="2022-06" db="UniProtKB">
        <authorList>
            <consortium name="EnsemblMetazoa"/>
        </authorList>
    </citation>
    <scope>IDENTIFICATION</scope>
    <source>
        <strain evidence="1">DF5081</strain>
    </source>
</reference>
<sequence length="72" mass="8528">MPFQQTRQYFPKPNLQQQNLHQCQNSKMYFPTVEELLDTISTFFGDDPDQFSIFTPFKELVPLKNTAFSSEF</sequence>
<protein>
    <submittedName>
        <fullName evidence="1">Uncharacterized protein</fullName>
    </submittedName>
</protein>